<protein>
    <submittedName>
        <fullName evidence="2">Uncharacterized protein</fullName>
    </submittedName>
</protein>
<dbReference type="AlphaFoldDB" id="A0A833YJ33"/>
<accession>A0A833YJ33</accession>
<feature type="compositionally biased region" description="Polar residues" evidence="1">
    <location>
        <begin position="109"/>
        <end position="125"/>
    </location>
</feature>
<dbReference type="EMBL" id="JABVXQ010000015">
    <property type="protein sequence ID" value="KAF6075017.1"/>
    <property type="molecule type" value="Genomic_DNA"/>
</dbReference>
<evidence type="ECO:0000313" key="3">
    <source>
        <dbReference type="Proteomes" id="UP000664940"/>
    </source>
</evidence>
<comment type="caution">
    <text evidence="2">The sequence shown here is derived from an EMBL/GenBank/DDBJ whole genome shotgun (WGS) entry which is preliminary data.</text>
</comment>
<dbReference type="Proteomes" id="UP000664940">
    <property type="component" value="Unassembled WGS sequence"/>
</dbReference>
<feature type="region of interest" description="Disordered" evidence="1">
    <location>
        <begin position="1"/>
        <end position="146"/>
    </location>
</feature>
<organism evidence="2 3">
    <name type="scientific">Phyllostomus discolor</name>
    <name type="common">pale spear-nosed bat</name>
    <dbReference type="NCBI Taxonomy" id="89673"/>
    <lineage>
        <taxon>Eukaryota</taxon>
        <taxon>Metazoa</taxon>
        <taxon>Chordata</taxon>
        <taxon>Craniata</taxon>
        <taxon>Vertebrata</taxon>
        <taxon>Euteleostomi</taxon>
        <taxon>Mammalia</taxon>
        <taxon>Eutheria</taxon>
        <taxon>Laurasiatheria</taxon>
        <taxon>Chiroptera</taxon>
        <taxon>Yangochiroptera</taxon>
        <taxon>Phyllostomidae</taxon>
        <taxon>Phyllostominae</taxon>
        <taxon>Phyllostomus</taxon>
    </lineage>
</organism>
<reference evidence="2 3" key="1">
    <citation type="journal article" date="2020" name="Nature">
        <title>Six reference-quality genomes reveal evolution of bat adaptations.</title>
        <authorList>
            <person name="Jebb D."/>
            <person name="Huang Z."/>
            <person name="Pippel M."/>
            <person name="Hughes G.M."/>
            <person name="Lavrichenko K."/>
            <person name="Devanna P."/>
            <person name="Winkler S."/>
            <person name="Jermiin L.S."/>
            <person name="Skirmuntt E.C."/>
            <person name="Katzourakis A."/>
            <person name="Burkitt-Gray L."/>
            <person name="Ray D.A."/>
            <person name="Sullivan K.A.M."/>
            <person name="Roscito J.G."/>
            <person name="Kirilenko B.M."/>
            <person name="Davalos L.M."/>
            <person name="Corthals A.P."/>
            <person name="Power M.L."/>
            <person name="Jones G."/>
            <person name="Ransome R.D."/>
            <person name="Dechmann D.K.N."/>
            <person name="Locatelli A.G."/>
            <person name="Puechmaille S.J."/>
            <person name="Fedrigo O."/>
            <person name="Jarvis E.D."/>
            <person name="Hiller M."/>
            <person name="Vernes S.C."/>
            <person name="Myers E.W."/>
            <person name="Teeling E.C."/>
        </authorList>
    </citation>
    <scope>NUCLEOTIDE SEQUENCE [LARGE SCALE GENOMIC DNA]</scope>
    <source>
        <strain evidence="2">Bat1K_MPI-CBG_1</strain>
    </source>
</reference>
<feature type="compositionally biased region" description="Basic and acidic residues" evidence="1">
    <location>
        <begin position="14"/>
        <end position="32"/>
    </location>
</feature>
<sequence>MRGPCPQRACSLGRTHECGRSDRVFLPRERPGPPHPNTPPPPPPQLHRPSQHIWGTEAPAHSPKFPPPAGTLPRRPARGVVPAPLDPGTHSSRSTPCACAVSPPGSPRSLPQMNPSAPSTQSQRARTLGRGHDTCSAGEPRAGSVRGRRTGYRTWVALLRGRELPLRGVLFRHQWRFVCASASPSCEWQTAPGRLAFAGPVKDRPAALSPQF</sequence>
<evidence type="ECO:0000256" key="1">
    <source>
        <dbReference type="SAM" id="MobiDB-lite"/>
    </source>
</evidence>
<gene>
    <name evidence="2" type="ORF">HJG60_009418</name>
</gene>
<feature type="compositionally biased region" description="Pro residues" evidence="1">
    <location>
        <begin position="33"/>
        <end position="46"/>
    </location>
</feature>
<evidence type="ECO:0000313" key="2">
    <source>
        <dbReference type="EMBL" id="KAF6075017.1"/>
    </source>
</evidence>
<name>A0A833YJ33_9CHIR</name>
<proteinExistence type="predicted"/>